<dbReference type="SUPFAM" id="SSF57180">
    <property type="entry name" value="Cellulose-binding domain"/>
    <property type="match status" value="1"/>
</dbReference>
<dbReference type="Pfam" id="PF00734">
    <property type="entry name" value="CBM_1"/>
    <property type="match status" value="1"/>
</dbReference>
<evidence type="ECO:0000313" key="11">
    <source>
        <dbReference type="Proteomes" id="UP000799429"/>
    </source>
</evidence>
<dbReference type="FunFam" id="2.130.10.10:FF:000534">
    <property type="entry name" value="Xyloglucanase Xgh74A"/>
    <property type="match status" value="1"/>
</dbReference>
<evidence type="ECO:0000256" key="5">
    <source>
        <dbReference type="ARBA" id="ARBA00023295"/>
    </source>
</evidence>
<dbReference type="Proteomes" id="UP000799429">
    <property type="component" value="Unassembled WGS sequence"/>
</dbReference>
<sequence length="835" mass="88020">MYSSLVLSVFAIGIGTAEAVHKWSNVKIGGGGGFVPGIVFNEKAKGVAYARTDIGGLYRLNADDSWTPLTDAIAQSASWNRWGIDAVATDPIDPKRVYAAVGMYTNSWDPNNGAIIRSSDSGNTWSSFNLTFKVGGNMPGRGMGERLAVDPNNNKIIYYGARSGHGLWKSIDQGVTFSKVTGFTAVGTYVADPTDNSGYSNDIQGLAFITFDSNSGTVEGATSRIFVGTADKTTSVYVSEDAGATWRAIPDQPTGNLPHKAKLQPAQNVLYLTYSNTTGPYDGGTGSVHRYDITSKTWTDITPVKGGDLYYGFGGLAVDLQKPGTLMVASLNSWYPDAQIFRSTDSGATWSPIWEWAAWPDQNLYYSYSTPKAPWIDNSRQADDTKVLGWMIEALEINPFDSDHWLYGTGLTIYGGHDLTKWDTVHKVTIESLADGIEEEAVQDLASIPSETILLAAVGDVGGFTFKKSLSTVPREGWLTPLLTTNTGVDYAGNNPTSVIRVGNSNEGKPQAAISTDGGVSWSVHPGAQTGQYGGKVALSAGADAVIWSTTSSGVLLSHDSGTFSEVSSLPSGAVIASDKRNATVFYGGSSGTFYISTDSGKTFVKTTALGSAASIRDIAANPTLAGDVWVSTDVGILHSTNYGTSFTQVSKSLTNVHQIALGKGSGSYWNVYAFATGPNGDKLYASGDVGTSWTDIQGGQGFGAIDANPLAASKDTAGLVFVGTNGRGVFQGSGTVLATSVSSAVATLKTSTRLSSVLTARSTKTKVITTPRTIVISSIRTSMESSSGTIPISTSVTGTVRKWDQCGGQGYNGPTECVTGTVCTRQNEWYSQCA</sequence>
<evidence type="ECO:0000256" key="7">
    <source>
        <dbReference type="ARBA" id="ARBA00037986"/>
    </source>
</evidence>
<protein>
    <submittedName>
        <fullName evidence="10">Carbohydrate-binding module family 1 protein</fullName>
    </submittedName>
</protein>
<dbReference type="InterPro" id="IPR015943">
    <property type="entry name" value="WD40/YVTN_repeat-like_dom_sf"/>
</dbReference>
<organism evidence="10 11">
    <name type="scientific">Patellaria atrata CBS 101060</name>
    <dbReference type="NCBI Taxonomy" id="1346257"/>
    <lineage>
        <taxon>Eukaryota</taxon>
        <taxon>Fungi</taxon>
        <taxon>Dikarya</taxon>
        <taxon>Ascomycota</taxon>
        <taxon>Pezizomycotina</taxon>
        <taxon>Dothideomycetes</taxon>
        <taxon>Dothideomycetes incertae sedis</taxon>
        <taxon>Patellariales</taxon>
        <taxon>Patellariaceae</taxon>
        <taxon>Patellaria</taxon>
    </lineage>
</organism>
<accession>A0A9P4VJE3</accession>
<name>A0A9P4VJE3_9PEZI</name>
<feature type="signal peptide" evidence="8">
    <location>
        <begin position="1"/>
        <end position="19"/>
    </location>
</feature>
<dbReference type="GO" id="GO:0030248">
    <property type="term" value="F:cellulose binding"/>
    <property type="evidence" value="ECO:0007669"/>
    <property type="project" value="InterPro"/>
</dbReference>
<reference evidence="10" key="1">
    <citation type="journal article" date="2020" name="Stud. Mycol.">
        <title>101 Dothideomycetes genomes: a test case for predicting lifestyles and emergence of pathogens.</title>
        <authorList>
            <person name="Haridas S."/>
            <person name="Albert R."/>
            <person name="Binder M."/>
            <person name="Bloem J."/>
            <person name="Labutti K."/>
            <person name="Salamov A."/>
            <person name="Andreopoulos B."/>
            <person name="Baker S."/>
            <person name="Barry K."/>
            <person name="Bills G."/>
            <person name="Bluhm B."/>
            <person name="Cannon C."/>
            <person name="Castanera R."/>
            <person name="Culley D."/>
            <person name="Daum C."/>
            <person name="Ezra D."/>
            <person name="Gonzalez J."/>
            <person name="Henrissat B."/>
            <person name="Kuo A."/>
            <person name="Liang C."/>
            <person name="Lipzen A."/>
            <person name="Lutzoni F."/>
            <person name="Magnuson J."/>
            <person name="Mondo S."/>
            <person name="Nolan M."/>
            <person name="Ohm R."/>
            <person name="Pangilinan J."/>
            <person name="Park H.-J."/>
            <person name="Ramirez L."/>
            <person name="Alfaro M."/>
            <person name="Sun H."/>
            <person name="Tritt A."/>
            <person name="Yoshinaga Y."/>
            <person name="Zwiers L.-H."/>
            <person name="Turgeon B."/>
            <person name="Goodwin S."/>
            <person name="Spatafora J."/>
            <person name="Crous P."/>
            <person name="Grigoriev I."/>
        </authorList>
    </citation>
    <scope>NUCLEOTIDE SEQUENCE</scope>
    <source>
        <strain evidence="10">CBS 101060</strain>
    </source>
</reference>
<dbReference type="PROSITE" id="PS00562">
    <property type="entry name" value="CBM1_1"/>
    <property type="match status" value="1"/>
</dbReference>
<evidence type="ECO:0000256" key="8">
    <source>
        <dbReference type="SAM" id="SignalP"/>
    </source>
</evidence>
<dbReference type="InterPro" id="IPR000254">
    <property type="entry name" value="CBD"/>
</dbReference>
<keyword evidence="6" id="KW-0624">Polysaccharide degradation</keyword>
<keyword evidence="3" id="KW-0136">Cellulose degradation</keyword>
<comment type="caution">
    <text evidence="10">The sequence shown here is derived from an EMBL/GenBank/DDBJ whole genome shotgun (WGS) entry which is preliminary data.</text>
</comment>
<proteinExistence type="inferred from homology"/>
<keyword evidence="2" id="KW-0378">Hydrolase</keyword>
<dbReference type="CDD" id="cd15482">
    <property type="entry name" value="Sialidase_non-viral"/>
    <property type="match status" value="1"/>
</dbReference>
<evidence type="ECO:0000259" key="9">
    <source>
        <dbReference type="PROSITE" id="PS51164"/>
    </source>
</evidence>
<dbReference type="PANTHER" id="PTHR43739:SF2">
    <property type="entry name" value="OLIGOXYLOGLUCAN-REDUCING END-SPECIFIC XYLOGLUCANASE-RELATED"/>
    <property type="match status" value="1"/>
</dbReference>
<dbReference type="GO" id="GO:0010411">
    <property type="term" value="P:xyloglucan metabolic process"/>
    <property type="evidence" value="ECO:0007669"/>
    <property type="project" value="TreeGrafter"/>
</dbReference>
<dbReference type="InterPro" id="IPR035971">
    <property type="entry name" value="CBD_sf"/>
</dbReference>
<dbReference type="SUPFAM" id="SSF110296">
    <property type="entry name" value="Oligoxyloglucan reducing end-specific cellobiohydrolase"/>
    <property type="match status" value="2"/>
</dbReference>
<dbReference type="EMBL" id="MU006111">
    <property type="protein sequence ID" value="KAF2835106.1"/>
    <property type="molecule type" value="Genomic_DNA"/>
</dbReference>
<keyword evidence="11" id="KW-1185">Reference proteome</keyword>
<comment type="similarity">
    <text evidence="7">Belongs to the glycosyl hydrolase 74 family.</text>
</comment>
<dbReference type="InterPro" id="IPR052025">
    <property type="entry name" value="Xyloglucanase_GH74"/>
</dbReference>
<feature type="domain" description="CBM1" evidence="9">
    <location>
        <begin position="799"/>
        <end position="835"/>
    </location>
</feature>
<dbReference type="OrthoDB" id="3885706at2759"/>
<evidence type="ECO:0000256" key="6">
    <source>
        <dbReference type="ARBA" id="ARBA00023326"/>
    </source>
</evidence>
<evidence type="ECO:0000256" key="2">
    <source>
        <dbReference type="ARBA" id="ARBA00022801"/>
    </source>
</evidence>
<keyword evidence="1 8" id="KW-0732">Signal</keyword>
<dbReference type="Gene3D" id="2.130.10.10">
    <property type="entry name" value="YVTN repeat-like/Quinoprotein amine dehydrogenase"/>
    <property type="match status" value="2"/>
</dbReference>
<dbReference type="GO" id="GO:0005576">
    <property type="term" value="C:extracellular region"/>
    <property type="evidence" value="ECO:0007669"/>
    <property type="project" value="InterPro"/>
</dbReference>
<dbReference type="GO" id="GO:0016798">
    <property type="term" value="F:hydrolase activity, acting on glycosyl bonds"/>
    <property type="evidence" value="ECO:0007669"/>
    <property type="project" value="UniProtKB-KW"/>
</dbReference>
<evidence type="ECO:0000256" key="3">
    <source>
        <dbReference type="ARBA" id="ARBA00023001"/>
    </source>
</evidence>
<evidence type="ECO:0000256" key="1">
    <source>
        <dbReference type="ARBA" id="ARBA00022729"/>
    </source>
</evidence>
<dbReference type="AlphaFoldDB" id="A0A9P4VJE3"/>
<dbReference type="SMART" id="SM00236">
    <property type="entry name" value="fCBD"/>
    <property type="match status" value="1"/>
</dbReference>
<dbReference type="PROSITE" id="PS51164">
    <property type="entry name" value="CBM1_2"/>
    <property type="match status" value="1"/>
</dbReference>
<gene>
    <name evidence="10" type="ORF">M501DRAFT_942703</name>
</gene>
<keyword evidence="5" id="KW-0326">Glycosidase</keyword>
<dbReference type="GO" id="GO:0030245">
    <property type="term" value="P:cellulose catabolic process"/>
    <property type="evidence" value="ECO:0007669"/>
    <property type="project" value="UniProtKB-KW"/>
</dbReference>
<evidence type="ECO:0000313" key="10">
    <source>
        <dbReference type="EMBL" id="KAF2835106.1"/>
    </source>
</evidence>
<dbReference type="PANTHER" id="PTHR43739">
    <property type="entry name" value="XYLOGLUCANASE (EUROFUNG)"/>
    <property type="match status" value="1"/>
</dbReference>
<keyword evidence="4" id="KW-0119">Carbohydrate metabolism</keyword>
<feature type="chain" id="PRO_5040171024" evidence="8">
    <location>
        <begin position="20"/>
        <end position="835"/>
    </location>
</feature>
<evidence type="ECO:0000256" key="4">
    <source>
        <dbReference type="ARBA" id="ARBA00023277"/>
    </source>
</evidence>